<dbReference type="NCBIfam" id="TIGR00059">
    <property type="entry name" value="L17"/>
    <property type="match status" value="1"/>
</dbReference>
<dbReference type="InterPro" id="IPR047859">
    <property type="entry name" value="Ribosomal_bL17_CS"/>
</dbReference>
<dbReference type="InterPro" id="IPR036373">
    <property type="entry name" value="Ribosomal_bL17_sf"/>
</dbReference>
<sequence>MRHLRKNRKFGRLADYRKSFLWNLTNSLIFKEKIKTTEMRAKEIRSLIERVVTRAKTDNLNNRRLLAKNLNGKTVAKLFKDIAPQYKERAGGYTRIIKIGSRKNDGAKTVLIEFVK</sequence>
<dbReference type="SUPFAM" id="SSF64263">
    <property type="entry name" value="Prokaryotic ribosomal protein L17"/>
    <property type="match status" value="1"/>
</dbReference>
<dbReference type="GO" id="GO:0022625">
    <property type="term" value="C:cytosolic large ribosomal subunit"/>
    <property type="evidence" value="ECO:0007669"/>
    <property type="project" value="TreeGrafter"/>
</dbReference>
<dbReference type="InterPro" id="IPR000456">
    <property type="entry name" value="Ribosomal_bL17"/>
</dbReference>
<dbReference type="Pfam" id="PF01196">
    <property type="entry name" value="Ribosomal_L17"/>
    <property type="match status" value="1"/>
</dbReference>
<dbReference type="GO" id="GO:0006412">
    <property type="term" value="P:translation"/>
    <property type="evidence" value="ECO:0007669"/>
    <property type="project" value="UniProtKB-UniRule"/>
</dbReference>
<dbReference type="GO" id="GO:0003735">
    <property type="term" value="F:structural constituent of ribosome"/>
    <property type="evidence" value="ECO:0007669"/>
    <property type="project" value="InterPro"/>
</dbReference>
<evidence type="ECO:0000256" key="1">
    <source>
        <dbReference type="ARBA" id="ARBA00008777"/>
    </source>
</evidence>
<protein>
    <recommendedName>
        <fullName evidence="4">Large ribosomal subunit protein bL17</fullName>
    </recommendedName>
</protein>
<keyword evidence="2 4" id="KW-0689">Ribosomal protein</keyword>
<evidence type="ECO:0000256" key="5">
    <source>
        <dbReference type="RuleBase" id="RU000660"/>
    </source>
</evidence>
<dbReference type="Gene3D" id="3.90.1030.10">
    <property type="entry name" value="Ribosomal protein L17"/>
    <property type="match status" value="1"/>
</dbReference>
<name>A0A0G0Z6Q7_9BACT</name>
<reference evidence="6 7" key="1">
    <citation type="journal article" date="2015" name="Nature">
        <title>rRNA introns, odd ribosomes, and small enigmatic genomes across a large radiation of phyla.</title>
        <authorList>
            <person name="Brown C.T."/>
            <person name="Hug L.A."/>
            <person name="Thomas B.C."/>
            <person name="Sharon I."/>
            <person name="Castelle C.J."/>
            <person name="Singh A."/>
            <person name="Wilkins M.J."/>
            <person name="Williams K.H."/>
            <person name="Banfield J.F."/>
        </authorList>
    </citation>
    <scope>NUCLEOTIDE SEQUENCE [LARGE SCALE GENOMIC DNA]</scope>
</reference>
<proteinExistence type="inferred from homology"/>
<dbReference type="EMBL" id="LCDB01000009">
    <property type="protein sequence ID" value="KKS44370.1"/>
    <property type="molecule type" value="Genomic_DNA"/>
</dbReference>
<evidence type="ECO:0000256" key="2">
    <source>
        <dbReference type="ARBA" id="ARBA00022980"/>
    </source>
</evidence>
<dbReference type="PATRIC" id="fig|1618615.3.peg.304"/>
<evidence type="ECO:0000256" key="4">
    <source>
        <dbReference type="HAMAP-Rule" id="MF_01368"/>
    </source>
</evidence>
<organism evidence="6 7">
    <name type="scientific">Candidatus Azambacteria bacterium GW2011_GWB1_42_17</name>
    <dbReference type="NCBI Taxonomy" id="1618615"/>
    <lineage>
        <taxon>Bacteria</taxon>
        <taxon>Candidatus Azamiibacteriota</taxon>
    </lineage>
</organism>
<dbReference type="AlphaFoldDB" id="A0A0G0Z6Q7"/>
<dbReference type="HAMAP" id="MF_01368">
    <property type="entry name" value="Ribosomal_bL17"/>
    <property type="match status" value="1"/>
</dbReference>
<comment type="similarity">
    <text evidence="1 4 5">Belongs to the bacterial ribosomal protein bL17 family.</text>
</comment>
<dbReference type="PROSITE" id="PS01167">
    <property type="entry name" value="RIBOSOMAL_L17"/>
    <property type="match status" value="1"/>
</dbReference>
<evidence type="ECO:0000256" key="3">
    <source>
        <dbReference type="ARBA" id="ARBA00023274"/>
    </source>
</evidence>
<dbReference type="PANTHER" id="PTHR14413">
    <property type="entry name" value="RIBOSOMAL PROTEIN L17"/>
    <property type="match status" value="1"/>
</dbReference>
<gene>
    <name evidence="4" type="primary">rplQ</name>
    <name evidence="6" type="ORF">UV07_C0009G0029</name>
</gene>
<comment type="subunit">
    <text evidence="4">Part of the 50S ribosomal subunit. Contacts protein L32.</text>
</comment>
<dbReference type="PANTHER" id="PTHR14413:SF16">
    <property type="entry name" value="LARGE RIBOSOMAL SUBUNIT PROTEIN BL17M"/>
    <property type="match status" value="1"/>
</dbReference>
<evidence type="ECO:0000313" key="7">
    <source>
        <dbReference type="Proteomes" id="UP000033986"/>
    </source>
</evidence>
<evidence type="ECO:0000313" key="6">
    <source>
        <dbReference type="EMBL" id="KKS44370.1"/>
    </source>
</evidence>
<keyword evidence="3 4" id="KW-0687">Ribonucleoprotein</keyword>
<accession>A0A0G0Z6Q7</accession>
<comment type="caution">
    <text evidence="6">The sequence shown here is derived from an EMBL/GenBank/DDBJ whole genome shotgun (WGS) entry which is preliminary data.</text>
</comment>
<dbReference type="Proteomes" id="UP000033986">
    <property type="component" value="Unassembled WGS sequence"/>
</dbReference>